<accession>A0A645G217</accession>
<evidence type="ECO:0000313" key="1">
    <source>
        <dbReference type="EMBL" id="MPN18184.1"/>
    </source>
</evidence>
<protein>
    <submittedName>
        <fullName evidence="1">Uncharacterized protein</fullName>
    </submittedName>
</protein>
<sequence length="60" mass="6888">MLKNSPPKVLWRAISVQTTVIKPAETTLAGENVRGQLEIHRQIHFDGESRHELRTPETNR</sequence>
<proteinExistence type="predicted"/>
<name>A0A645G217_9ZZZZ</name>
<reference evidence="1" key="1">
    <citation type="submission" date="2019-08" db="EMBL/GenBank/DDBJ databases">
        <authorList>
            <person name="Kucharzyk K."/>
            <person name="Murdoch R.W."/>
            <person name="Higgins S."/>
            <person name="Loffler F."/>
        </authorList>
    </citation>
    <scope>NUCLEOTIDE SEQUENCE</scope>
</reference>
<organism evidence="1">
    <name type="scientific">bioreactor metagenome</name>
    <dbReference type="NCBI Taxonomy" id="1076179"/>
    <lineage>
        <taxon>unclassified sequences</taxon>
        <taxon>metagenomes</taxon>
        <taxon>ecological metagenomes</taxon>
    </lineage>
</organism>
<dbReference type="AlphaFoldDB" id="A0A645G217"/>
<dbReference type="EMBL" id="VSSQ01065467">
    <property type="protein sequence ID" value="MPN18184.1"/>
    <property type="molecule type" value="Genomic_DNA"/>
</dbReference>
<gene>
    <name evidence="1" type="ORF">SDC9_165542</name>
</gene>
<comment type="caution">
    <text evidence="1">The sequence shown here is derived from an EMBL/GenBank/DDBJ whole genome shotgun (WGS) entry which is preliminary data.</text>
</comment>